<reference evidence="2 3" key="1">
    <citation type="submission" date="2019-03" db="EMBL/GenBank/DDBJ databases">
        <title>Genomic Encyclopedia of Type Strains, Phase IV (KMG-IV): sequencing the most valuable type-strain genomes for metagenomic binning, comparative biology and taxonomic classification.</title>
        <authorList>
            <person name="Goeker M."/>
        </authorList>
    </citation>
    <scope>NUCLEOTIDE SEQUENCE [LARGE SCALE GENOMIC DNA]</scope>
    <source>
        <strain evidence="2 3">DSM 23802</strain>
    </source>
</reference>
<dbReference type="Proteomes" id="UP000295788">
    <property type="component" value="Unassembled WGS sequence"/>
</dbReference>
<dbReference type="OrthoDB" id="2988195at2"/>
<evidence type="ECO:0000256" key="1">
    <source>
        <dbReference type="SAM" id="Phobius"/>
    </source>
</evidence>
<evidence type="ECO:0000313" key="3">
    <source>
        <dbReference type="Proteomes" id="UP000295788"/>
    </source>
</evidence>
<evidence type="ECO:0000313" key="2">
    <source>
        <dbReference type="EMBL" id="TCS84154.1"/>
    </source>
</evidence>
<comment type="caution">
    <text evidence="2">The sequence shown here is derived from an EMBL/GenBank/DDBJ whole genome shotgun (WGS) entry which is preliminary data.</text>
</comment>
<dbReference type="Pfam" id="PF09577">
    <property type="entry name" value="Spore_YpjB"/>
    <property type="match status" value="1"/>
</dbReference>
<protein>
    <submittedName>
        <fullName evidence="2">Sporulation protein YpjB</fullName>
    </submittedName>
</protein>
<keyword evidence="1" id="KW-0812">Transmembrane</keyword>
<sequence>MIKKIGYGIIITFLFFFFFLTDTKANYLENPSLASIQQLIQKLVESVQIKDYELAKQSIEQLSTQLSAIPYKGMTTIEGMEAITSTAIQVKRNLAALSPDDDQIAYSTTQLQLAIDALNHKEQPLWHRYYLTLRTDLNEIEKAINSNQKEKYEMSVQKYQKHYQMIKPAIQVSKPAYVVEKIDSLHTALASQKIDQNKAIILTQLKEALHELFYGEEKDVIGKIVEEKTLWNTTLGMGFVIFIVLSYVIWKKFKGAKINIST</sequence>
<dbReference type="EMBL" id="SMAB01000002">
    <property type="protein sequence ID" value="TCS84154.1"/>
    <property type="molecule type" value="Genomic_DNA"/>
</dbReference>
<dbReference type="RefSeq" id="WP_132767012.1">
    <property type="nucleotide sequence ID" value="NZ_SMAB01000002.1"/>
</dbReference>
<organism evidence="2 3">
    <name type="scientific">Tepidibacillus fermentans</name>
    <dbReference type="NCBI Taxonomy" id="1281767"/>
    <lineage>
        <taxon>Bacteria</taxon>
        <taxon>Bacillati</taxon>
        <taxon>Bacillota</taxon>
        <taxon>Bacilli</taxon>
        <taxon>Bacillales</taxon>
        <taxon>Bacillaceae</taxon>
        <taxon>Tepidibacillus</taxon>
    </lineage>
</organism>
<gene>
    <name evidence="2" type="ORF">EDD72_102198</name>
</gene>
<dbReference type="InterPro" id="IPR014231">
    <property type="entry name" value="Spore_YpjB"/>
</dbReference>
<keyword evidence="1" id="KW-0472">Membrane</keyword>
<dbReference type="AlphaFoldDB" id="A0A4R3KKB5"/>
<accession>A0A4R3KKB5</accession>
<name>A0A4R3KKB5_9BACI</name>
<feature type="transmembrane region" description="Helical" evidence="1">
    <location>
        <begin position="230"/>
        <end position="250"/>
    </location>
</feature>
<keyword evidence="1" id="KW-1133">Transmembrane helix</keyword>
<keyword evidence="3" id="KW-1185">Reference proteome</keyword>
<proteinExistence type="predicted"/>